<feature type="transmembrane region" description="Helical" evidence="6">
    <location>
        <begin position="131"/>
        <end position="152"/>
    </location>
</feature>
<evidence type="ECO:0000256" key="6">
    <source>
        <dbReference type="SAM" id="Phobius"/>
    </source>
</evidence>
<gene>
    <name evidence="8" type="ORF">SAMN02910432_00863</name>
</gene>
<dbReference type="GO" id="GO:0022857">
    <property type="term" value="F:transmembrane transporter activity"/>
    <property type="evidence" value="ECO:0007669"/>
    <property type="project" value="InterPro"/>
</dbReference>
<evidence type="ECO:0000313" key="8">
    <source>
        <dbReference type="EMBL" id="SFG32114.1"/>
    </source>
</evidence>
<evidence type="ECO:0000256" key="2">
    <source>
        <dbReference type="ARBA" id="ARBA00022448"/>
    </source>
</evidence>
<evidence type="ECO:0000256" key="3">
    <source>
        <dbReference type="ARBA" id="ARBA00022692"/>
    </source>
</evidence>
<dbReference type="SUPFAM" id="SSF103473">
    <property type="entry name" value="MFS general substrate transporter"/>
    <property type="match status" value="1"/>
</dbReference>
<feature type="transmembrane region" description="Helical" evidence="6">
    <location>
        <begin position="448"/>
        <end position="468"/>
    </location>
</feature>
<dbReference type="PANTHER" id="PTHR42718">
    <property type="entry name" value="MAJOR FACILITATOR SUPERFAMILY MULTIDRUG TRANSPORTER MFSC"/>
    <property type="match status" value="1"/>
</dbReference>
<feature type="transmembrane region" description="Helical" evidence="6">
    <location>
        <begin position="376"/>
        <end position="403"/>
    </location>
</feature>
<evidence type="ECO:0000259" key="7">
    <source>
        <dbReference type="PROSITE" id="PS50850"/>
    </source>
</evidence>
<dbReference type="EMBL" id="FOPI01000011">
    <property type="protein sequence ID" value="SFG32114.1"/>
    <property type="molecule type" value="Genomic_DNA"/>
</dbReference>
<dbReference type="PROSITE" id="PS50850">
    <property type="entry name" value="MFS"/>
    <property type="match status" value="1"/>
</dbReference>
<feature type="transmembrane region" description="Helical" evidence="6">
    <location>
        <begin position="71"/>
        <end position="90"/>
    </location>
</feature>
<dbReference type="PANTHER" id="PTHR42718:SF9">
    <property type="entry name" value="MAJOR FACILITATOR SUPERFAMILY MULTIDRUG TRANSPORTER MFSC"/>
    <property type="match status" value="1"/>
</dbReference>
<feature type="transmembrane region" description="Helical" evidence="6">
    <location>
        <begin position="102"/>
        <end position="125"/>
    </location>
</feature>
<dbReference type="AlphaFoldDB" id="A0A1I2QUV2"/>
<feature type="transmembrane region" description="Helical" evidence="6">
    <location>
        <begin position="423"/>
        <end position="442"/>
    </location>
</feature>
<feature type="transmembrane region" description="Helical" evidence="6">
    <location>
        <begin position="188"/>
        <end position="209"/>
    </location>
</feature>
<keyword evidence="3 6" id="KW-0812">Transmembrane</keyword>
<name>A0A1I2QUV2_9LACO</name>
<evidence type="ECO:0000256" key="4">
    <source>
        <dbReference type="ARBA" id="ARBA00022989"/>
    </source>
</evidence>
<evidence type="ECO:0000256" key="5">
    <source>
        <dbReference type="ARBA" id="ARBA00023136"/>
    </source>
</evidence>
<dbReference type="PRINTS" id="PR01036">
    <property type="entry name" value="TCRTETB"/>
</dbReference>
<evidence type="ECO:0000313" key="9">
    <source>
        <dbReference type="Proteomes" id="UP000182635"/>
    </source>
</evidence>
<dbReference type="Proteomes" id="UP000182635">
    <property type="component" value="Unassembled WGS sequence"/>
</dbReference>
<feature type="transmembrane region" description="Helical" evidence="6">
    <location>
        <begin position="323"/>
        <end position="344"/>
    </location>
</feature>
<evidence type="ECO:0000256" key="1">
    <source>
        <dbReference type="ARBA" id="ARBA00004651"/>
    </source>
</evidence>
<feature type="transmembrane region" description="Helical" evidence="6">
    <location>
        <begin position="221"/>
        <end position="241"/>
    </location>
</feature>
<dbReference type="Gene3D" id="1.20.1720.10">
    <property type="entry name" value="Multidrug resistance protein D"/>
    <property type="match status" value="1"/>
</dbReference>
<dbReference type="OrthoDB" id="9816041at2"/>
<feature type="domain" description="Major facilitator superfamily (MFS) profile" evidence="7">
    <location>
        <begin position="36"/>
        <end position="474"/>
    </location>
</feature>
<dbReference type="GO" id="GO:0005886">
    <property type="term" value="C:plasma membrane"/>
    <property type="evidence" value="ECO:0007669"/>
    <property type="project" value="UniProtKB-SubCell"/>
</dbReference>
<feature type="transmembrane region" description="Helical" evidence="6">
    <location>
        <begin position="159"/>
        <end position="182"/>
    </location>
</feature>
<comment type="subcellular location">
    <subcellularLocation>
        <location evidence="1">Cell membrane</location>
        <topology evidence="1">Multi-pass membrane protein</topology>
    </subcellularLocation>
</comment>
<feature type="transmembrane region" description="Helical" evidence="6">
    <location>
        <begin position="247"/>
        <end position="265"/>
    </location>
</feature>
<feature type="transmembrane region" description="Helical" evidence="6">
    <location>
        <begin position="285"/>
        <end position="303"/>
    </location>
</feature>
<accession>A0A1I2QUV2</accession>
<sequence>MQMHLLLNADACNLERGIENMANISKTINPKLRTTITVLLLLSSFISLASQTMMVTALPVIQREMHVSLTLAQWLTTGYTLIIGVVTPLSSNMYEKFRNRSVFLGTIGTFVIGTLIGCVAHNFWFLLLARLVQACAGGILMSFQMTTMISIYPMEKRGTILGMSGLVIAFGPAIGPTLSGIIVNSLGWRYIFILVLPLMLLVLLIGFATFPNFKEPRELKIDVLSVFLSLIGAALTLASLTFFQTDIALGFVMLVVGLVILTLFIKRQLKLKDPMLNVRIVANPAFRRMTLVGIFAFMILLGTEQMVPIFAQNASHVSSTVSGMILLPGAIANALSAAIVGRLYDRFGPKYLITTGGILMLLASIPLVSLKPTTPLWIVTVAYMVRMIGNALVFSPAMSEAFIELDQAEISHATALNNSIRQAFGATSITLLIVVSGIPASFITGFHAAMWLTVVFAVLLLATFARYWQGSSRRNS</sequence>
<feature type="transmembrane region" description="Helical" evidence="6">
    <location>
        <begin position="351"/>
        <end position="370"/>
    </location>
</feature>
<keyword evidence="5 6" id="KW-0472">Membrane</keyword>
<organism evidence="8 9">
    <name type="scientific">Ligilactobacillus ruminis DSM 20403 = NBRC 102161</name>
    <dbReference type="NCBI Taxonomy" id="1423798"/>
    <lineage>
        <taxon>Bacteria</taxon>
        <taxon>Bacillati</taxon>
        <taxon>Bacillota</taxon>
        <taxon>Bacilli</taxon>
        <taxon>Lactobacillales</taxon>
        <taxon>Lactobacillaceae</taxon>
        <taxon>Ligilactobacillus</taxon>
    </lineage>
</organism>
<dbReference type="InterPro" id="IPR020846">
    <property type="entry name" value="MFS_dom"/>
</dbReference>
<proteinExistence type="predicted"/>
<dbReference type="Pfam" id="PF07690">
    <property type="entry name" value="MFS_1"/>
    <property type="match status" value="1"/>
</dbReference>
<reference evidence="9" key="1">
    <citation type="submission" date="2016-10" db="EMBL/GenBank/DDBJ databases">
        <authorList>
            <person name="Varghese N."/>
            <person name="Submissions S."/>
        </authorList>
    </citation>
    <scope>NUCLEOTIDE SEQUENCE [LARGE SCALE GENOMIC DNA]</scope>
    <source>
        <strain evidence="9">DSM 20403</strain>
    </source>
</reference>
<feature type="transmembrane region" description="Helical" evidence="6">
    <location>
        <begin position="36"/>
        <end position="59"/>
    </location>
</feature>
<dbReference type="InterPro" id="IPR036259">
    <property type="entry name" value="MFS_trans_sf"/>
</dbReference>
<dbReference type="Gene3D" id="1.20.1250.20">
    <property type="entry name" value="MFS general substrate transporter like domains"/>
    <property type="match status" value="1"/>
</dbReference>
<keyword evidence="2" id="KW-0813">Transport</keyword>
<protein>
    <submittedName>
        <fullName evidence="8">MFS transporter, DHA2 family, multidrug resistance protein</fullName>
    </submittedName>
</protein>
<dbReference type="InterPro" id="IPR011701">
    <property type="entry name" value="MFS"/>
</dbReference>
<keyword evidence="4 6" id="KW-1133">Transmembrane helix</keyword>